<dbReference type="GO" id="GO:0043565">
    <property type="term" value="F:sequence-specific DNA binding"/>
    <property type="evidence" value="ECO:0007669"/>
    <property type="project" value="InterPro"/>
</dbReference>
<dbReference type="GO" id="GO:0003700">
    <property type="term" value="F:DNA-binding transcription factor activity"/>
    <property type="evidence" value="ECO:0007669"/>
    <property type="project" value="InterPro"/>
</dbReference>
<sequence>MATVGAASPPFTASAARCPTRVIAATGAIDTVKIPAYVIDDGKKPKFTPRQLIALAILSKEKRSADFDQILQWLHGNFVYYQKTLSTPDLEGWLRTYYNPKVAANVSLSKTLREELFDENNRYERVFQARGDIYSIVPGAERLIFATFNIDPVPFPFMRLPAEIRAMIFRYVLQYSTYWARLSVNKDGSLYRNRVSMGIPRPNITFPPMASILTLLLVSKQVSLDALPIFYFYNYFKFDSMRILATFLKRMGRTRREHLAHVAIECSFKSEQNTGAISAFRLLAECKRLRTFRFTATSWNGAKVENLGFHQLCFLRGLEEVSVEFYGVPEQALLRTREVEAMMQLPKPQETPKPTKTAEPKKRKAAAAAEGGTGEPTKKRSNSKITTVPA</sequence>
<keyword evidence="1 2" id="KW-0238">DNA-binding</keyword>
<dbReference type="SMART" id="SM00339">
    <property type="entry name" value="FH"/>
    <property type="match status" value="1"/>
</dbReference>
<dbReference type="RefSeq" id="XP_007777794.1">
    <property type="nucleotide sequence ID" value="XM_007779604.1"/>
</dbReference>
<name>R7YKN2_CONA1</name>
<reference evidence="6" key="1">
    <citation type="submission" date="2012-06" db="EMBL/GenBank/DDBJ databases">
        <title>The genome sequence of Coniosporium apollinis CBS 100218.</title>
        <authorList>
            <consortium name="The Broad Institute Genome Sequencing Platform"/>
            <person name="Cuomo C."/>
            <person name="Gorbushina A."/>
            <person name="Noack S."/>
            <person name="Walker B."/>
            <person name="Young S.K."/>
            <person name="Zeng Q."/>
            <person name="Gargeya S."/>
            <person name="Fitzgerald M."/>
            <person name="Haas B."/>
            <person name="Abouelleil A."/>
            <person name="Alvarado L."/>
            <person name="Arachchi H.M."/>
            <person name="Berlin A.M."/>
            <person name="Chapman S.B."/>
            <person name="Goldberg J."/>
            <person name="Griggs A."/>
            <person name="Gujja S."/>
            <person name="Hansen M."/>
            <person name="Howarth C."/>
            <person name="Imamovic A."/>
            <person name="Larimer J."/>
            <person name="McCowan C."/>
            <person name="Montmayeur A."/>
            <person name="Murphy C."/>
            <person name="Neiman D."/>
            <person name="Pearson M."/>
            <person name="Priest M."/>
            <person name="Roberts A."/>
            <person name="Saif S."/>
            <person name="Shea T."/>
            <person name="Sisk P."/>
            <person name="Sykes S."/>
            <person name="Wortman J."/>
            <person name="Nusbaum C."/>
            <person name="Birren B."/>
        </authorList>
    </citation>
    <scope>NUCLEOTIDE SEQUENCE [LARGE SCALE GENOMIC DNA]</scope>
    <source>
        <strain evidence="6">CBS 100218</strain>
    </source>
</reference>
<dbReference type="Proteomes" id="UP000016924">
    <property type="component" value="Unassembled WGS sequence"/>
</dbReference>
<keyword evidence="2" id="KW-0539">Nucleus</keyword>
<evidence type="ECO:0000256" key="3">
    <source>
        <dbReference type="SAM" id="MobiDB-lite"/>
    </source>
</evidence>
<dbReference type="STRING" id="1168221.R7YKN2"/>
<dbReference type="GO" id="GO:0005634">
    <property type="term" value="C:nucleus"/>
    <property type="evidence" value="ECO:0007669"/>
    <property type="project" value="UniProtKB-SubCell"/>
</dbReference>
<keyword evidence="6" id="KW-1185">Reference proteome</keyword>
<dbReference type="EMBL" id="JH767559">
    <property type="protein sequence ID" value="EON62477.1"/>
    <property type="molecule type" value="Genomic_DNA"/>
</dbReference>
<dbReference type="HOGENOM" id="CLU_707906_0_0_1"/>
<dbReference type="GeneID" id="19899010"/>
<dbReference type="PANTHER" id="PTHR38790">
    <property type="entry name" value="2EXR DOMAIN-CONTAINING PROTEIN-RELATED"/>
    <property type="match status" value="1"/>
</dbReference>
<feature type="compositionally biased region" description="Low complexity" evidence="3">
    <location>
        <begin position="346"/>
        <end position="357"/>
    </location>
</feature>
<protein>
    <recommendedName>
        <fullName evidence="4">Fork-head domain-containing protein</fullName>
    </recommendedName>
</protein>
<feature type="domain" description="Fork-head" evidence="4">
    <location>
        <begin position="44"/>
        <end position="145"/>
    </location>
</feature>
<evidence type="ECO:0000256" key="2">
    <source>
        <dbReference type="PROSITE-ProRule" id="PRU00089"/>
    </source>
</evidence>
<dbReference type="Gene3D" id="1.10.10.10">
    <property type="entry name" value="Winged helix-like DNA-binding domain superfamily/Winged helix DNA-binding domain"/>
    <property type="match status" value="1"/>
</dbReference>
<dbReference type="SUPFAM" id="SSF46785">
    <property type="entry name" value="Winged helix' DNA-binding domain"/>
    <property type="match status" value="1"/>
</dbReference>
<organism evidence="5 6">
    <name type="scientific">Coniosporium apollinis (strain CBS 100218)</name>
    <name type="common">Rock-inhabiting black yeast</name>
    <dbReference type="NCBI Taxonomy" id="1168221"/>
    <lineage>
        <taxon>Eukaryota</taxon>
        <taxon>Fungi</taxon>
        <taxon>Dikarya</taxon>
        <taxon>Ascomycota</taxon>
        <taxon>Pezizomycotina</taxon>
        <taxon>Dothideomycetes</taxon>
        <taxon>Dothideomycetes incertae sedis</taxon>
        <taxon>Coniosporium</taxon>
    </lineage>
</organism>
<feature type="DNA-binding region" description="Fork-head" evidence="2">
    <location>
        <begin position="44"/>
        <end position="145"/>
    </location>
</feature>
<feature type="region of interest" description="Disordered" evidence="3">
    <location>
        <begin position="343"/>
        <end position="390"/>
    </location>
</feature>
<evidence type="ECO:0000259" key="4">
    <source>
        <dbReference type="PROSITE" id="PS50039"/>
    </source>
</evidence>
<comment type="subcellular location">
    <subcellularLocation>
        <location evidence="2">Nucleus</location>
    </subcellularLocation>
</comment>
<dbReference type="OrthoDB" id="62952at2759"/>
<dbReference type="InterPro" id="IPR036390">
    <property type="entry name" value="WH_DNA-bd_sf"/>
</dbReference>
<evidence type="ECO:0000256" key="1">
    <source>
        <dbReference type="ARBA" id="ARBA00023125"/>
    </source>
</evidence>
<dbReference type="InterPro" id="IPR001766">
    <property type="entry name" value="Fork_head_dom"/>
</dbReference>
<gene>
    <name evidence="5" type="ORF">W97_01699</name>
</gene>
<evidence type="ECO:0000313" key="6">
    <source>
        <dbReference type="Proteomes" id="UP000016924"/>
    </source>
</evidence>
<accession>R7YKN2</accession>
<dbReference type="PROSITE" id="PS50039">
    <property type="entry name" value="FORK_HEAD_3"/>
    <property type="match status" value="1"/>
</dbReference>
<evidence type="ECO:0000313" key="5">
    <source>
        <dbReference type="EMBL" id="EON62477.1"/>
    </source>
</evidence>
<dbReference type="AlphaFoldDB" id="R7YKN2"/>
<dbReference type="InterPro" id="IPR036388">
    <property type="entry name" value="WH-like_DNA-bd_sf"/>
</dbReference>
<proteinExistence type="predicted"/>